<dbReference type="SUPFAM" id="SSF52467">
    <property type="entry name" value="DHS-like NAD/FAD-binding domain"/>
    <property type="match status" value="1"/>
</dbReference>
<dbReference type="InterPro" id="IPR012001">
    <property type="entry name" value="Thiamin_PyroP_enz_TPP-bd_dom"/>
</dbReference>
<evidence type="ECO:0000256" key="2">
    <source>
        <dbReference type="ARBA" id="ARBA00007812"/>
    </source>
</evidence>
<dbReference type="Pfam" id="PF02775">
    <property type="entry name" value="TPP_enzyme_C"/>
    <property type="match status" value="1"/>
</dbReference>
<evidence type="ECO:0000259" key="7">
    <source>
        <dbReference type="Pfam" id="PF02776"/>
    </source>
</evidence>
<dbReference type="CDD" id="cd07035">
    <property type="entry name" value="TPP_PYR_POX_like"/>
    <property type="match status" value="1"/>
</dbReference>
<dbReference type="Pfam" id="PF00205">
    <property type="entry name" value="TPP_enzyme_M"/>
    <property type="match status" value="1"/>
</dbReference>
<dbReference type="GO" id="GO:0009099">
    <property type="term" value="P:L-valine biosynthetic process"/>
    <property type="evidence" value="ECO:0007669"/>
    <property type="project" value="TreeGrafter"/>
</dbReference>
<dbReference type="EC" id="2.2.1.6" evidence="8"/>
<dbReference type="GO" id="GO:0050660">
    <property type="term" value="F:flavin adenine dinucleotide binding"/>
    <property type="evidence" value="ECO:0007669"/>
    <property type="project" value="TreeGrafter"/>
</dbReference>
<dbReference type="KEGG" id="mtar:DF168_01027"/>
<dbReference type="PANTHER" id="PTHR18968:SF166">
    <property type="entry name" value="2-HYDROXYACYL-COA LYASE 2"/>
    <property type="match status" value="1"/>
</dbReference>
<dbReference type="InterPro" id="IPR011766">
    <property type="entry name" value="TPP_enzyme_TPP-bd"/>
</dbReference>
<feature type="domain" description="Thiamine pyrophosphate enzyme central" evidence="5">
    <location>
        <begin position="195"/>
        <end position="319"/>
    </location>
</feature>
<dbReference type="PANTHER" id="PTHR18968">
    <property type="entry name" value="THIAMINE PYROPHOSPHATE ENZYMES"/>
    <property type="match status" value="1"/>
</dbReference>
<reference evidence="8 9" key="1">
    <citation type="submission" date="2018-06" db="EMBL/GenBank/DDBJ databases">
        <title>Draft Genome Sequence of a Novel Marine Bacterium Related to the Verrucomicrobia.</title>
        <authorList>
            <person name="Vosseberg J."/>
            <person name="Martijn J."/>
            <person name="Ettema T.J.G."/>
        </authorList>
    </citation>
    <scope>NUCLEOTIDE SEQUENCE [LARGE SCALE GENOMIC DNA]</scope>
    <source>
        <strain evidence="8">TARA_B100001123</strain>
    </source>
</reference>
<dbReference type="Gene3D" id="3.40.50.970">
    <property type="match status" value="2"/>
</dbReference>
<dbReference type="SUPFAM" id="SSF52518">
    <property type="entry name" value="Thiamin diphosphate-binding fold (THDP-binding)"/>
    <property type="match status" value="2"/>
</dbReference>
<dbReference type="Proteomes" id="UP000247465">
    <property type="component" value="Chromosome"/>
</dbReference>
<organism evidence="8 9">
    <name type="scientific">Candidatus Moanibacter tarae</name>
    <dbReference type="NCBI Taxonomy" id="2200854"/>
    <lineage>
        <taxon>Bacteria</taxon>
        <taxon>Pseudomonadati</taxon>
        <taxon>Verrucomicrobiota</taxon>
        <taxon>Opitutia</taxon>
        <taxon>Puniceicoccales</taxon>
        <taxon>Puniceicoccales incertae sedis</taxon>
        <taxon>Candidatus Moanibacter</taxon>
    </lineage>
</organism>
<dbReference type="GO" id="GO:0030976">
    <property type="term" value="F:thiamine pyrophosphate binding"/>
    <property type="evidence" value="ECO:0007669"/>
    <property type="project" value="InterPro"/>
</dbReference>
<evidence type="ECO:0000256" key="1">
    <source>
        <dbReference type="ARBA" id="ARBA00001964"/>
    </source>
</evidence>
<evidence type="ECO:0000259" key="6">
    <source>
        <dbReference type="Pfam" id="PF02775"/>
    </source>
</evidence>
<protein>
    <submittedName>
        <fullName evidence="8">Acetolactate synthase large subunit IlvG</fullName>
        <ecNumber evidence="8">2.2.1.6</ecNumber>
    </submittedName>
</protein>
<dbReference type="EMBL" id="CP029803">
    <property type="protein sequence ID" value="AWT59832.1"/>
    <property type="molecule type" value="Genomic_DNA"/>
</dbReference>
<gene>
    <name evidence="8" type="primary">ilvG</name>
    <name evidence="8" type="ORF">DF168_01027</name>
</gene>
<evidence type="ECO:0000259" key="5">
    <source>
        <dbReference type="Pfam" id="PF00205"/>
    </source>
</evidence>
<dbReference type="Gene3D" id="3.40.50.1220">
    <property type="entry name" value="TPP-binding domain"/>
    <property type="match status" value="1"/>
</dbReference>
<dbReference type="InterPro" id="IPR045229">
    <property type="entry name" value="TPP_enz"/>
</dbReference>
<proteinExistence type="inferred from homology"/>
<dbReference type="GO" id="GO:0000287">
    <property type="term" value="F:magnesium ion binding"/>
    <property type="evidence" value="ECO:0007669"/>
    <property type="project" value="InterPro"/>
</dbReference>
<dbReference type="InterPro" id="IPR029061">
    <property type="entry name" value="THDP-binding"/>
</dbReference>
<evidence type="ECO:0000256" key="4">
    <source>
        <dbReference type="RuleBase" id="RU362132"/>
    </source>
</evidence>
<keyword evidence="8" id="KW-0808">Transferase</keyword>
<evidence type="ECO:0000313" key="8">
    <source>
        <dbReference type="EMBL" id="AWT59832.1"/>
    </source>
</evidence>
<dbReference type="GO" id="GO:0005948">
    <property type="term" value="C:acetolactate synthase complex"/>
    <property type="evidence" value="ECO:0007669"/>
    <property type="project" value="TreeGrafter"/>
</dbReference>
<feature type="domain" description="Thiamine pyrophosphate enzyme N-terminal TPP-binding" evidence="7">
    <location>
        <begin position="6"/>
        <end position="119"/>
    </location>
</feature>
<dbReference type="FunFam" id="3.40.50.970:FF:000007">
    <property type="entry name" value="Acetolactate synthase"/>
    <property type="match status" value="1"/>
</dbReference>
<accession>A0A2Z4APX4</accession>
<name>A0A2Z4APX4_9BACT</name>
<keyword evidence="3 4" id="KW-0786">Thiamine pyrophosphate</keyword>
<dbReference type="AlphaFoldDB" id="A0A2Z4APX4"/>
<dbReference type="GO" id="GO:0009097">
    <property type="term" value="P:isoleucine biosynthetic process"/>
    <property type="evidence" value="ECO:0007669"/>
    <property type="project" value="TreeGrafter"/>
</dbReference>
<comment type="similarity">
    <text evidence="2 4">Belongs to the TPP enzyme family.</text>
</comment>
<sequence length="535" mass="58503">MSEPCANVLVESLISKGVRHLFSLSGNQILSLYNACIGREIEIIHTRHEATAVHMADGWGRLSQEPGVALLTAGPGHCNAVSALYVAMMAESPLLLLSGSSPRAQVGKGAFQEMDQVAIVKPVCKAAWSVEDPMQIGVSIDRAFDIATGGRPGPVFLSLPVDLTEATFPGETDIKFEGKMLPGLTELPDLTENQIEQILRTLSTAKNPLILAGPAMGRSHRWKTVKTFSAITGIPALPLESPRGVDDPWLRRAGNCLFHADVVLLVGKKLDFTLKFGQSPFFNNKCHFVQIDADEEELRKRDRVVLKIRADPFTALQQLCAVAGKIELSRNSWFAEVVAKRESRPSEWFDLAENHPIHPLSICRAVQPYLDEGAILVSDGGEFGQWVQAGLETDYRLINGPSGSIGSSIGLGLSAKLHYPDRSVFVFQGDGTFGYHAMDFDTALRYDLPVIVLVGNDARWNAEHQLQIKNYGEDRTIGCDLQHLRYDQIVEAMGGHGEFVQNYDELTPAIRRAFSSGLPSCVNVIIEGVPAPSIK</sequence>
<dbReference type="GO" id="GO:0003984">
    <property type="term" value="F:acetolactate synthase activity"/>
    <property type="evidence" value="ECO:0007669"/>
    <property type="project" value="UniProtKB-EC"/>
</dbReference>
<evidence type="ECO:0000313" key="9">
    <source>
        <dbReference type="Proteomes" id="UP000247465"/>
    </source>
</evidence>
<dbReference type="InterPro" id="IPR029035">
    <property type="entry name" value="DHS-like_NAD/FAD-binding_dom"/>
</dbReference>
<dbReference type="Pfam" id="PF02776">
    <property type="entry name" value="TPP_enzyme_N"/>
    <property type="match status" value="1"/>
</dbReference>
<feature type="domain" description="Thiamine pyrophosphate enzyme TPP-binding" evidence="6">
    <location>
        <begin position="384"/>
        <end position="524"/>
    </location>
</feature>
<evidence type="ECO:0000256" key="3">
    <source>
        <dbReference type="ARBA" id="ARBA00023052"/>
    </source>
</evidence>
<dbReference type="CDD" id="cd02004">
    <property type="entry name" value="TPP_BZL_OCoD_HPCL"/>
    <property type="match status" value="1"/>
</dbReference>
<comment type="cofactor">
    <cofactor evidence="1">
        <name>thiamine diphosphate</name>
        <dbReference type="ChEBI" id="CHEBI:58937"/>
    </cofactor>
</comment>
<dbReference type="InterPro" id="IPR012000">
    <property type="entry name" value="Thiamin_PyroP_enz_cen_dom"/>
</dbReference>